<keyword evidence="1" id="KW-0732">Signal</keyword>
<reference evidence="2 3" key="1">
    <citation type="submission" date="2017-02" db="EMBL/GenBank/DDBJ databases">
        <authorList>
            <person name="Peterson S.W."/>
        </authorList>
    </citation>
    <scope>NUCLEOTIDE SEQUENCE [LARGE SCALE GENOMIC DNA]</scope>
    <source>
        <strain evidence="2 3">DSM 16080</strain>
    </source>
</reference>
<organism evidence="2 3">
    <name type="scientific">Paucidesulfovibrio gracilis DSM 16080</name>
    <dbReference type="NCBI Taxonomy" id="1121449"/>
    <lineage>
        <taxon>Bacteria</taxon>
        <taxon>Pseudomonadati</taxon>
        <taxon>Thermodesulfobacteriota</taxon>
        <taxon>Desulfovibrionia</taxon>
        <taxon>Desulfovibrionales</taxon>
        <taxon>Desulfovibrionaceae</taxon>
        <taxon>Paucidesulfovibrio</taxon>
    </lineage>
</organism>
<dbReference type="RefSeq" id="WP_078716153.1">
    <property type="nucleotide sequence ID" value="NZ_FUYC01000002.1"/>
</dbReference>
<dbReference type="Proteomes" id="UP000190027">
    <property type="component" value="Unassembled WGS sequence"/>
</dbReference>
<evidence type="ECO:0000313" key="2">
    <source>
        <dbReference type="EMBL" id="SKA74016.1"/>
    </source>
</evidence>
<evidence type="ECO:0000313" key="3">
    <source>
        <dbReference type="Proteomes" id="UP000190027"/>
    </source>
</evidence>
<dbReference type="STRING" id="1121449.SAMN02745704_00574"/>
<name>A0A1T4W9R3_9BACT</name>
<dbReference type="EMBL" id="FUYC01000002">
    <property type="protein sequence ID" value="SKA74016.1"/>
    <property type="molecule type" value="Genomic_DNA"/>
</dbReference>
<protein>
    <recommendedName>
        <fullName evidence="4">DUF4367 domain-containing protein</fullName>
    </recommendedName>
</protein>
<accession>A0A1T4W9R3</accession>
<evidence type="ECO:0008006" key="4">
    <source>
        <dbReference type="Google" id="ProtNLM"/>
    </source>
</evidence>
<dbReference type="AlphaFoldDB" id="A0A1T4W9R3"/>
<evidence type="ECO:0000256" key="1">
    <source>
        <dbReference type="SAM" id="SignalP"/>
    </source>
</evidence>
<feature type="signal peptide" evidence="1">
    <location>
        <begin position="1"/>
        <end position="27"/>
    </location>
</feature>
<keyword evidence="3" id="KW-1185">Reference proteome</keyword>
<dbReference type="OrthoDB" id="327733at2"/>
<proteinExistence type="predicted"/>
<gene>
    <name evidence="2" type="ORF">SAMN02745704_00574</name>
</gene>
<feature type="chain" id="PRO_5013001677" description="DUF4367 domain-containing protein" evidence="1">
    <location>
        <begin position="28"/>
        <end position="353"/>
    </location>
</feature>
<sequence>MKQWYRFCIVLLAAVALFGFANYAAYAKSPPYEDNYGGIWRTDWEDVMFSMDYDGLVTGAFDAGKGGRLGGVVRVETLHGVWAADQGQTPCSEERWGSRYWGDVVMVFDYGGNGLSGKWGACGEPPSTPFTGRRLKMLEMNATIPIPSGKPVPSLDPDSVAVPAAPGSDYVDATPGIGGPEGTVPADPDQAVAADVGPAEPPADFPTLPDFAPVRSALTDPAELLPPDTALDTVLNGEVWEIDALVDKEPERYLSVGWPYRMAYASYLPLGKEQPMLDVRVYTGNDAALKIIEGTGRESLRDARDCGIVEGAFKGTEYGRFVLWFRHNGAALRLSGPDEPLVQKLARILLDRS</sequence>